<dbReference type="HAMAP" id="MF_01539">
    <property type="entry name" value="TmcAL"/>
    <property type="match status" value="1"/>
</dbReference>
<evidence type="ECO:0000256" key="5">
    <source>
        <dbReference type="HAMAP-Rule" id="MF_01539"/>
    </source>
</evidence>
<dbReference type="GO" id="GO:0000049">
    <property type="term" value="F:tRNA binding"/>
    <property type="evidence" value="ECO:0007669"/>
    <property type="project" value="UniProtKB-KW"/>
</dbReference>
<dbReference type="AlphaFoldDB" id="A0AB72ZCD1"/>
<feature type="binding site" evidence="5">
    <location>
        <begin position="31"/>
        <end position="44"/>
    </location>
    <ligand>
        <name>ATP</name>
        <dbReference type="ChEBI" id="CHEBI:30616"/>
    </ligand>
</feature>
<evidence type="ECO:0000313" key="7">
    <source>
        <dbReference type="Proteomes" id="UP000003597"/>
    </source>
</evidence>
<comment type="caution">
    <text evidence="5">Lacks conserved residue(s) required for the propagation of feature annotation.</text>
</comment>
<evidence type="ECO:0000256" key="4">
    <source>
        <dbReference type="ARBA" id="ARBA00022840"/>
    </source>
</evidence>
<comment type="similarity">
    <text evidence="5">Belongs to the TmcAL family.</text>
</comment>
<comment type="function">
    <text evidence="5">Catalyzes the formation of N(4)-acetylcytidine (ac(4)C) at the wobble position of elongator tRNA(Met), using acetate and ATP as substrates. First activates an acetate ion to form acetyladenylate (Ac-AMP) and then transfers the acetyl group to tRNA to form ac(4)C34.</text>
</comment>
<keyword evidence="5" id="KW-0820">tRNA-binding</keyword>
<evidence type="ECO:0000313" key="6">
    <source>
        <dbReference type="EMBL" id="EHN62538.1"/>
    </source>
</evidence>
<dbReference type="NCBIfam" id="NF010191">
    <property type="entry name" value="PRK13670.1"/>
    <property type="match status" value="1"/>
</dbReference>
<dbReference type="EC" id="6.3.4.-" evidence="5"/>
<dbReference type="GO" id="GO:0005524">
    <property type="term" value="F:ATP binding"/>
    <property type="evidence" value="ECO:0007669"/>
    <property type="project" value="UniProtKB-KW"/>
</dbReference>
<feature type="binding site" evidence="5">
    <location>
        <position position="211"/>
    </location>
    <ligand>
        <name>ATP</name>
        <dbReference type="ChEBI" id="CHEBI:30616"/>
    </ligand>
</feature>
<sequence>MVFQGPKLAAEFYAKIDYLKEGTEMKATGIVVEYNPFHNGHQLHLNKARELTKSDVVIAVMSGSFVQRGEPAIIPKWERTKMALAAGVDMVIELPVSFATQHATIFAEESIRLLDALHIDTLFFGSEHGVSEDFSTAAKTVVENEAAFNEAIQLALGDKKTSYARAYTEAFTRLFGKELLDLTKPNNILGFHYALAIQKQNPSIALQTMPREHSGYHDAEASHDYIASATAIRKLLLAGNLEEANRYLPDSSIEVLNNYRGPFLSFEDYWPLLKFRLIQANSDELEGIRGVSEGIQNRMQLAAKKAHSFSDFIEIMKTKRYSNARLQRTALQILLNAQNTPPAEPYIRVLGMSKTGQKYLSLHKKNISLPIVTTVSKAEPSLLKEDLRATDIYTLINGLEDYQAGDFHTPPILTL</sequence>
<dbReference type="InterPro" id="IPR014729">
    <property type="entry name" value="Rossmann-like_a/b/a_fold"/>
</dbReference>
<comment type="subcellular location">
    <subcellularLocation>
        <location evidence="5">Cytoplasm</location>
    </subcellularLocation>
</comment>
<dbReference type="GO" id="GO:0016879">
    <property type="term" value="F:ligase activity, forming carbon-nitrogen bonds"/>
    <property type="evidence" value="ECO:0007669"/>
    <property type="project" value="UniProtKB-UniRule"/>
</dbReference>
<dbReference type="Pfam" id="PF05636">
    <property type="entry name" value="HIGH_NTase1"/>
    <property type="match status" value="1"/>
</dbReference>
<dbReference type="Gene3D" id="3.40.50.620">
    <property type="entry name" value="HUPs"/>
    <property type="match status" value="1"/>
</dbReference>
<dbReference type="InterPro" id="IPR008513">
    <property type="entry name" value="tRNA(Met)_cyd_acetate_ligase"/>
</dbReference>
<dbReference type="GO" id="GO:0005737">
    <property type="term" value="C:cytoplasm"/>
    <property type="evidence" value="ECO:0007669"/>
    <property type="project" value="UniProtKB-SubCell"/>
</dbReference>
<keyword evidence="3 5" id="KW-0547">Nucleotide-binding</keyword>
<dbReference type="EMBL" id="AGCN01000013">
    <property type="protein sequence ID" value="EHN62538.1"/>
    <property type="molecule type" value="Genomic_DNA"/>
</dbReference>
<organism evidence="6 7">
    <name type="scientific">Listeria innocua ATCC 33091</name>
    <dbReference type="NCBI Taxonomy" id="1002366"/>
    <lineage>
        <taxon>Bacteria</taxon>
        <taxon>Bacillati</taxon>
        <taxon>Bacillota</taxon>
        <taxon>Bacilli</taxon>
        <taxon>Bacillales</taxon>
        <taxon>Listeriaceae</taxon>
        <taxon>Listeria</taxon>
    </lineage>
</organism>
<comment type="catalytic activity">
    <reaction evidence="5">
        <text>cytidine(34) in elongator tRNA(Met) + acetate + ATP = N(4)-acetylcytidine(34) in elongator tRNA(Met) + AMP + diphosphate</text>
        <dbReference type="Rhea" id="RHEA:58144"/>
        <dbReference type="Rhea" id="RHEA-COMP:10693"/>
        <dbReference type="Rhea" id="RHEA-COMP:10694"/>
        <dbReference type="ChEBI" id="CHEBI:30089"/>
        <dbReference type="ChEBI" id="CHEBI:30616"/>
        <dbReference type="ChEBI" id="CHEBI:33019"/>
        <dbReference type="ChEBI" id="CHEBI:74900"/>
        <dbReference type="ChEBI" id="CHEBI:82748"/>
        <dbReference type="ChEBI" id="CHEBI:456215"/>
    </reaction>
</comment>
<keyword evidence="7" id="KW-1185">Reference proteome</keyword>
<reference evidence="6 7" key="1">
    <citation type="submission" date="2011-08" db="EMBL/GenBank/DDBJ databases">
        <authorList>
            <person name="Weinstock G."/>
            <person name="Sodergren E."/>
            <person name="Clifton S."/>
            <person name="Fulton L."/>
            <person name="Fulton B."/>
            <person name="Courtney L."/>
            <person name="Fronick C."/>
            <person name="Harrison M."/>
            <person name="Strong C."/>
            <person name="Farmer C."/>
            <person name="Delahaunty K."/>
            <person name="Markovic C."/>
            <person name="Hall O."/>
            <person name="Minx P."/>
            <person name="Tomlinson C."/>
            <person name="Mitreva M."/>
            <person name="Hou S."/>
            <person name="Chen J."/>
            <person name="Wollam A."/>
            <person name="Pepin K.H."/>
            <person name="Johnson M."/>
            <person name="Bhonagiri V."/>
            <person name="Zhang X."/>
            <person name="Suruliraj S."/>
            <person name="Warren W."/>
            <person name="Chinwalla A."/>
            <person name="Mardis E.R."/>
            <person name="Wilson R.K."/>
        </authorList>
    </citation>
    <scope>NUCLEOTIDE SEQUENCE [LARGE SCALE GENOMIC DNA]</scope>
    <source>
        <strain evidence="6 7">ATCC 33091</strain>
    </source>
</reference>
<keyword evidence="5" id="KW-0963">Cytoplasm</keyword>
<dbReference type="Proteomes" id="UP000003597">
    <property type="component" value="Unassembled WGS sequence"/>
</dbReference>
<keyword evidence="1 5" id="KW-0436">Ligase</keyword>
<evidence type="ECO:0000256" key="3">
    <source>
        <dbReference type="ARBA" id="ARBA00022741"/>
    </source>
</evidence>
<keyword evidence="5" id="KW-0694">RNA-binding</keyword>
<feature type="binding site" evidence="5">
    <location>
        <position position="125"/>
    </location>
    <ligand>
        <name>ATP</name>
        <dbReference type="ChEBI" id="CHEBI:30616"/>
    </ligand>
</feature>
<accession>A0AB72ZCD1</accession>
<keyword evidence="4 5" id="KW-0067">ATP-binding</keyword>
<proteinExistence type="inferred from homology"/>
<protein>
    <recommendedName>
        <fullName evidence="5">tRNA(Met) cytidine acetate ligase</fullName>
        <ecNumber evidence="5">6.3.4.-</ecNumber>
    </recommendedName>
</protein>
<evidence type="ECO:0000256" key="1">
    <source>
        <dbReference type="ARBA" id="ARBA00022598"/>
    </source>
</evidence>
<evidence type="ECO:0000256" key="2">
    <source>
        <dbReference type="ARBA" id="ARBA00022694"/>
    </source>
</evidence>
<dbReference type="PANTHER" id="PTHR37825">
    <property type="entry name" value="TRNA(MET) CYTIDINE ACETATE LIGASE"/>
    <property type="match status" value="1"/>
</dbReference>
<dbReference type="PANTHER" id="PTHR37825:SF1">
    <property type="entry name" value="TRNA(MET) CYTIDINE ACETATE LIGASE"/>
    <property type="match status" value="1"/>
</dbReference>
<keyword evidence="2 5" id="KW-0819">tRNA processing</keyword>
<name>A0AB72ZCD1_LISIO</name>
<dbReference type="SUPFAM" id="SSF52374">
    <property type="entry name" value="Nucleotidylyl transferase"/>
    <property type="match status" value="1"/>
</dbReference>
<comment type="caution">
    <text evidence="6">The sequence shown here is derived from an EMBL/GenBank/DDBJ whole genome shotgun (WGS) entry which is preliminary data.</text>
</comment>
<feature type="binding site" evidence="5">
    <location>
        <position position="186"/>
    </location>
    <ligand>
        <name>ATP</name>
        <dbReference type="ChEBI" id="CHEBI:30616"/>
    </ligand>
</feature>
<dbReference type="GO" id="GO:0006400">
    <property type="term" value="P:tRNA modification"/>
    <property type="evidence" value="ECO:0007669"/>
    <property type="project" value="UniProtKB-UniRule"/>
</dbReference>
<gene>
    <name evidence="5" type="primary">tmcAL</name>
    <name evidence="6" type="ORF">HMPREF0557_00507</name>
</gene>